<feature type="transmembrane region" description="Helical" evidence="1">
    <location>
        <begin position="12"/>
        <end position="31"/>
    </location>
</feature>
<organism evidence="2 3">
    <name type="scientific">Fusobacterium periodonticum 2_1_31</name>
    <dbReference type="NCBI Taxonomy" id="469599"/>
    <lineage>
        <taxon>Bacteria</taxon>
        <taxon>Fusobacteriati</taxon>
        <taxon>Fusobacteriota</taxon>
        <taxon>Fusobacteriia</taxon>
        <taxon>Fusobacteriales</taxon>
        <taxon>Fusobacteriaceae</taxon>
        <taxon>Fusobacterium</taxon>
    </lineage>
</organism>
<evidence type="ECO:0000313" key="3">
    <source>
        <dbReference type="Proteomes" id="UP000003301"/>
    </source>
</evidence>
<dbReference type="RefSeq" id="WP_005966309.1">
    <property type="nucleotide sequence ID" value="NZ_KN173681.1"/>
</dbReference>
<name>A0ABR4WHX1_9FUSO</name>
<gene>
    <name evidence="2" type="ORF">FSAG_002140</name>
</gene>
<protein>
    <recommendedName>
        <fullName evidence="4">Prepilin-type N-terminal cleavage/methylation domain-containing protein</fullName>
    </recommendedName>
</protein>
<keyword evidence="1" id="KW-0472">Membrane</keyword>
<proteinExistence type="predicted"/>
<evidence type="ECO:0008006" key="4">
    <source>
        <dbReference type="Google" id="ProtNLM"/>
    </source>
</evidence>
<keyword evidence="1" id="KW-1133">Transmembrane helix</keyword>
<comment type="caution">
    <text evidence="2">The sequence shown here is derived from an EMBL/GenBank/DDBJ whole genome shotgun (WGS) entry which is preliminary data.</text>
</comment>
<evidence type="ECO:0000256" key="1">
    <source>
        <dbReference type="SAM" id="Phobius"/>
    </source>
</evidence>
<sequence length="188" mass="22630">MIYIEKNKAFSTFEIILSILIFSILLNIAFLKYKEFKELRDINEAKTKITEAFYLVSTTSLKQKRKQELELDLSAKKIVISDKTLQSQDIELPKNLIYYHTYTSNLKNFKFSFTKNGNISKSFSIYIFNKEKKVRYKLSFYGFDRSKFLKINSYRKKNNNEINYNNIADYHKSTNEDRESFYKDWRKE</sequence>
<accession>A0ABR4WHX1</accession>
<keyword evidence="1" id="KW-0812">Transmembrane</keyword>
<dbReference type="EMBL" id="ACDC03000060">
    <property type="protein sequence ID" value="KGE61520.1"/>
    <property type="molecule type" value="Genomic_DNA"/>
</dbReference>
<keyword evidence="3" id="KW-1185">Reference proteome</keyword>
<reference evidence="2" key="1">
    <citation type="submission" date="2013-05" db="EMBL/GenBank/DDBJ databases">
        <title>The Genome Sequence of Fusobacterium sp. 2_1_31.</title>
        <authorList>
            <consortium name="The Broad Institute Genomics Platform"/>
            <person name="Earl A."/>
            <person name="Ward D."/>
            <person name="Feldgarden M."/>
            <person name="Gevers D."/>
            <person name="Ambrose C."/>
            <person name="Strauss J."/>
            <person name="Allen-Vercoe E."/>
            <person name="Walker B."/>
            <person name="Young S."/>
            <person name="Zeng Q."/>
            <person name="Gargeya S."/>
            <person name="Fitzgerald M."/>
            <person name="Haas B."/>
            <person name="Abouelleil A."/>
            <person name="Allen A.W."/>
            <person name="Alvarado L."/>
            <person name="Arachchi H.M."/>
            <person name="Berlin A.M."/>
            <person name="Chapman S.B."/>
            <person name="Gainer-Dewar J."/>
            <person name="Goldberg J."/>
            <person name="Griggs A."/>
            <person name="Gujja S."/>
            <person name="Hansen M."/>
            <person name="Howarth C."/>
            <person name="Imamovic A."/>
            <person name="Ireland A."/>
            <person name="Larimer J."/>
            <person name="McCowan C."/>
            <person name="Murphy C."/>
            <person name="Pearson M."/>
            <person name="Poon T.W."/>
            <person name="Priest M."/>
            <person name="Roberts A."/>
            <person name="Saif S."/>
            <person name="Shea T."/>
            <person name="Sisk P."/>
            <person name="Sykes S."/>
            <person name="Wortman J."/>
            <person name="Nusbaum C."/>
            <person name="Birren B."/>
        </authorList>
    </citation>
    <scope>NUCLEOTIDE SEQUENCE [LARGE SCALE GENOMIC DNA]</scope>
    <source>
        <strain evidence="2">2_1_31</strain>
    </source>
</reference>
<dbReference type="Proteomes" id="UP000003301">
    <property type="component" value="Unassembled WGS sequence"/>
</dbReference>
<evidence type="ECO:0000313" key="2">
    <source>
        <dbReference type="EMBL" id="KGE61520.1"/>
    </source>
</evidence>